<organism evidence="1 2">
    <name type="scientific">Candidatus Scatomonas pullistercoris</name>
    <dbReference type="NCBI Taxonomy" id="2840920"/>
    <lineage>
        <taxon>Bacteria</taxon>
        <taxon>Bacillati</taxon>
        <taxon>Bacillota</taxon>
        <taxon>Clostridia</taxon>
        <taxon>Lachnospirales</taxon>
        <taxon>Lachnospiraceae</taxon>
        <taxon>Lachnospiraceae incertae sedis</taxon>
        <taxon>Candidatus Scatomonas</taxon>
    </lineage>
</organism>
<evidence type="ECO:0000313" key="2">
    <source>
        <dbReference type="Proteomes" id="UP000824169"/>
    </source>
</evidence>
<protein>
    <recommendedName>
        <fullName evidence="3">Uroporphyrinogen decarboxylase (URO-D) domain-containing protein</fullName>
    </recommendedName>
</protein>
<proteinExistence type="predicted"/>
<dbReference type="InterPro" id="IPR038071">
    <property type="entry name" value="UROD/MetE-like_sf"/>
</dbReference>
<reference evidence="1" key="2">
    <citation type="journal article" date="2021" name="PeerJ">
        <title>Extensive microbial diversity within the chicken gut microbiome revealed by metagenomics and culture.</title>
        <authorList>
            <person name="Gilroy R."/>
            <person name="Ravi A."/>
            <person name="Getino M."/>
            <person name="Pursley I."/>
            <person name="Horton D.L."/>
            <person name="Alikhan N.F."/>
            <person name="Baker D."/>
            <person name="Gharbi K."/>
            <person name="Hall N."/>
            <person name="Watson M."/>
            <person name="Adriaenssens E.M."/>
            <person name="Foster-Nyarko E."/>
            <person name="Jarju S."/>
            <person name="Secka A."/>
            <person name="Antonio M."/>
            <person name="Oren A."/>
            <person name="Chaudhuri R.R."/>
            <person name="La Ragione R."/>
            <person name="Hildebrand F."/>
            <person name="Pallen M.J."/>
        </authorList>
    </citation>
    <scope>NUCLEOTIDE SEQUENCE</scope>
    <source>
        <strain evidence="1">CHK188-20938</strain>
    </source>
</reference>
<evidence type="ECO:0000313" key="1">
    <source>
        <dbReference type="EMBL" id="HIV24251.1"/>
    </source>
</evidence>
<gene>
    <name evidence="1" type="ORF">IAB71_00425</name>
</gene>
<evidence type="ECO:0008006" key="3">
    <source>
        <dbReference type="Google" id="ProtNLM"/>
    </source>
</evidence>
<dbReference type="Gene3D" id="3.20.20.210">
    <property type="match status" value="1"/>
</dbReference>
<comment type="caution">
    <text evidence="1">The sequence shown here is derived from an EMBL/GenBank/DDBJ whole genome shotgun (WGS) entry which is preliminary data.</text>
</comment>
<dbReference type="EMBL" id="DVOO01000002">
    <property type="protein sequence ID" value="HIV24251.1"/>
    <property type="molecule type" value="Genomic_DNA"/>
</dbReference>
<sequence>MHSLPAGKCVIHFEKVDLQHAKNTLGKDNCITANFPIYLLEYGTKEQVIEEAKRQIDIGAPGGGFIFETNASIQNVKRENFEALYDTVRTYGARH</sequence>
<reference evidence="1" key="1">
    <citation type="submission" date="2020-10" db="EMBL/GenBank/DDBJ databases">
        <authorList>
            <person name="Gilroy R."/>
        </authorList>
    </citation>
    <scope>NUCLEOTIDE SEQUENCE</scope>
    <source>
        <strain evidence="1">CHK188-20938</strain>
    </source>
</reference>
<accession>A0A9D1T977</accession>
<dbReference type="SUPFAM" id="SSF51726">
    <property type="entry name" value="UROD/MetE-like"/>
    <property type="match status" value="1"/>
</dbReference>
<dbReference type="Proteomes" id="UP000824169">
    <property type="component" value="Unassembled WGS sequence"/>
</dbReference>
<dbReference type="AlphaFoldDB" id="A0A9D1T977"/>
<name>A0A9D1T977_9FIRM</name>